<sequence>MKLRNVLGVSALTLLLGISMSGVSANADDTTPSTKSNVNQSTTEGNLSLNSVNDFSFNSIDLNNGDSQQLRTVGINGNHNITVNNNTGSDWSNASLSVKGTNLSAKLGDDKPATVKNARIINSNNESANLDNSSSLNIINNATISKGSNQSLSDLKDLKLRIPLEYNMPQGNTKNVEFNTQLTWTLTQGTPSSNGQK</sequence>
<evidence type="ECO:0000256" key="2">
    <source>
        <dbReference type="SAM" id="SignalP"/>
    </source>
</evidence>
<name>A0ABY2YT57_9LACO</name>
<feature type="region of interest" description="Disordered" evidence="1">
    <location>
        <begin position="25"/>
        <end position="45"/>
    </location>
</feature>
<comment type="caution">
    <text evidence="3">The sequence shown here is derived from an EMBL/GenBank/DDBJ whole genome shotgun (WGS) entry which is preliminary data.</text>
</comment>
<protein>
    <recommendedName>
        <fullName evidence="5">WxL domain-containing protein</fullName>
    </recommendedName>
</protein>
<evidence type="ECO:0000313" key="3">
    <source>
        <dbReference type="EMBL" id="TPR14249.1"/>
    </source>
</evidence>
<dbReference type="EMBL" id="QUAM01000003">
    <property type="protein sequence ID" value="TPR14249.1"/>
    <property type="molecule type" value="Genomic_DNA"/>
</dbReference>
<reference evidence="3 4" key="1">
    <citation type="submission" date="2018-08" db="EMBL/GenBank/DDBJ databases">
        <title>Comparative genomics of wild bee and flower associated Lactobacillus reveals potential adaptation to the bee host.</title>
        <authorList>
            <person name="Vuong H.Q."/>
            <person name="Mcfrederick Q.S."/>
        </authorList>
    </citation>
    <scope>NUCLEOTIDE SEQUENCE [LARGE SCALE GENOMIC DNA]</scope>
    <source>
        <strain evidence="3 4">HV_04</strain>
    </source>
</reference>
<feature type="chain" id="PRO_5046957525" description="WxL domain-containing protein" evidence="2">
    <location>
        <begin position="28"/>
        <end position="197"/>
    </location>
</feature>
<keyword evidence="4" id="KW-1185">Reference proteome</keyword>
<organism evidence="3 4">
    <name type="scientific">Apilactobacillus timberlakei</name>
    <dbReference type="NCBI Taxonomy" id="2008380"/>
    <lineage>
        <taxon>Bacteria</taxon>
        <taxon>Bacillati</taxon>
        <taxon>Bacillota</taxon>
        <taxon>Bacilli</taxon>
        <taxon>Lactobacillales</taxon>
        <taxon>Lactobacillaceae</taxon>
        <taxon>Apilactobacillus</taxon>
    </lineage>
</organism>
<keyword evidence="2" id="KW-0732">Signal</keyword>
<proteinExistence type="predicted"/>
<accession>A0ABY2YT57</accession>
<dbReference type="RefSeq" id="WP_105987974.1">
    <property type="nucleotide sequence ID" value="NZ_POST01000003.1"/>
</dbReference>
<evidence type="ECO:0000313" key="4">
    <source>
        <dbReference type="Proteomes" id="UP000767392"/>
    </source>
</evidence>
<evidence type="ECO:0000256" key="1">
    <source>
        <dbReference type="SAM" id="MobiDB-lite"/>
    </source>
</evidence>
<evidence type="ECO:0008006" key="5">
    <source>
        <dbReference type="Google" id="ProtNLM"/>
    </source>
</evidence>
<feature type="signal peptide" evidence="2">
    <location>
        <begin position="1"/>
        <end position="27"/>
    </location>
</feature>
<gene>
    <name evidence="3" type="ORF">DY048_04700</name>
</gene>
<dbReference type="Proteomes" id="UP000767392">
    <property type="component" value="Unassembled WGS sequence"/>
</dbReference>